<name>A0ACC2KG43_PERAE</name>
<evidence type="ECO:0000313" key="1">
    <source>
        <dbReference type="EMBL" id="KAJ8620119.1"/>
    </source>
</evidence>
<proteinExistence type="predicted"/>
<gene>
    <name evidence="1" type="ORF">MRB53_028648</name>
</gene>
<keyword evidence="2" id="KW-1185">Reference proteome</keyword>
<evidence type="ECO:0000313" key="2">
    <source>
        <dbReference type="Proteomes" id="UP001234297"/>
    </source>
</evidence>
<comment type="caution">
    <text evidence="1">The sequence shown here is derived from an EMBL/GenBank/DDBJ whole genome shotgun (WGS) entry which is preliminary data.</text>
</comment>
<dbReference type="Proteomes" id="UP001234297">
    <property type="component" value="Chromosome 9"/>
</dbReference>
<sequence>MSDPITNDDNAHENPTNEPEPEPKPKPKPNPPLSKNAQKKLLKQQRFEAKKAERKALLKEKKRKEAERKRSEWQSKLESVSEEEKSKLIESRKEMRKERMEKRSEERGEKIERMKRAIEVGQKIVVDLEFSDLMNPNEIHSLVQQIMYCYAVNRRCTSPGHLWLTGCRGEIETQLQRLPGFDKWIIDKENRSYIEVLQDQKENLVYLTADAETVLEELDPKKIYIIGGLVDRNRWKGITMKKAKDQGIQSAKLPIANYLKMSSSQVLTVNQVVEIVLKYLETRDWKSAFFQVIPQRKRGESEGDEDDGEDEDGERKRKCIEEEASVAE</sequence>
<dbReference type="EMBL" id="CM056817">
    <property type="protein sequence ID" value="KAJ8620119.1"/>
    <property type="molecule type" value="Genomic_DNA"/>
</dbReference>
<protein>
    <submittedName>
        <fullName evidence="1">Uncharacterized protein</fullName>
    </submittedName>
</protein>
<organism evidence="1 2">
    <name type="scientific">Persea americana</name>
    <name type="common">Avocado</name>
    <dbReference type="NCBI Taxonomy" id="3435"/>
    <lineage>
        <taxon>Eukaryota</taxon>
        <taxon>Viridiplantae</taxon>
        <taxon>Streptophyta</taxon>
        <taxon>Embryophyta</taxon>
        <taxon>Tracheophyta</taxon>
        <taxon>Spermatophyta</taxon>
        <taxon>Magnoliopsida</taxon>
        <taxon>Magnoliidae</taxon>
        <taxon>Laurales</taxon>
        <taxon>Lauraceae</taxon>
        <taxon>Persea</taxon>
    </lineage>
</organism>
<accession>A0ACC2KG43</accession>
<reference evidence="1 2" key="1">
    <citation type="journal article" date="2022" name="Hortic Res">
        <title>A haplotype resolved chromosomal level avocado genome allows analysis of novel avocado genes.</title>
        <authorList>
            <person name="Nath O."/>
            <person name="Fletcher S.J."/>
            <person name="Hayward A."/>
            <person name="Shaw L.M."/>
            <person name="Masouleh A.K."/>
            <person name="Furtado A."/>
            <person name="Henry R.J."/>
            <person name="Mitter N."/>
        </authorList>
    </citation>
    <scope>NUCLEOTIDE SEQUENCE [LARGE SCALE GENOMIC DNA]</scope>
    <source>
        <strain evidence="2">cv. Hass</strain>
    </source>
</reference>